<dbReference type="EMBL" id="JARBHB010000009">
    <property type="protein sequence ID" value="KAJ8875536.1"/>
    <property type="molecule type" value="Genomic_DNA"/>
</dbReference>
<dbReference type="Proteomes" id="UP001159363">
    <property type="component" value="Chromosome 8"/>
</dbReference>
<accession>A0ABQ9GU23</accession>
<name>A0ABQ9GU23_9NEOP</name>
<protein>
    <submittedName>
        <fullName evidence="1">Uncharacterized protein</fullName>
    </submittedName>
</protein>
<reference evidence="1 2" key="1">
    <citation type="submission" date="2023-02" db="EMBL/GenBank/DDBJ databases">
        <title>LHISI_Scaffold_Assembly.</title>
        <authorList>
            <person name="Stuart O.P."/>
            <person name="Cleave R."/>
            <person name="Magrath M.J.L."/>
            <person name="Mikheyev A.S."/>
        </authorList>
    </citation>
    <scope>NUCLEOTIDE SEQUENCE [LARGE SCALE GENOMIC DNA]</scope>
    <source>
        <strain evidence="1">Daus_M_001</strain>
        <tissue evidence="1">Leg muscle</tissue>
    </source>
</reference>
<organism evidence="1 2">
    <name type="scientific">Dryococelus australis</name>
    <dbReference type="NCBI Taxonomy" id="614101"/>
    <lineage>
        <taxon>Eukaryota</taxon>
        <taxon>Metazoa</taxon>
        <taxon>Ecdysozoa</taxon>
        <taxon>Arthropoda</taxon>
        <taxon>Hexapoda</taxon>
        <taxon>Insecta</taxon>
        <taxon>Pterygota</taxon>
        <taxon>Neoptera</taxon>
        <taxon>Polyneoptera</taxon>
        <taxon>Phasmatodea</taxon>
        <taxon>Verophasmatodea</taxon>
        <taxon>Anareolatae</taxon>
        <taxon>Phasmatidae</taxon>
        <taxon>Eurycanthinae</taxon>
        <taxon>Dryococelus</taxon>
    </lineage>
</organism>
<comment type="caution">
    <text evidence="1">The sequence shown here is derived from an EMBL/GenBank/DDBJ whole genome shotgun (WGS) entry which is preliminary data.</text>
</comment>
<dbReference type="PANTHER" id="PTHR47018">
    <property type="entry name" value="CXC DOMAIN-CONTAINING PROTEIN-RELATED"/>
    <property type="match status" value="1"/>
</dbReference>
<proteinExistence type="predicted"/>
<evidence type="ECO:0000313" key="1">
    <source>
        <dbReference type="EMBL" id="KAJ8875536.1"/>
    </source>
</evidence>
<evidence type="ECO:0000313" key="2">
    <source>
        <dbReference type="Proteomes" id="UP001159363"/>
    </source>
</evidence>
<gene>
    <name evidence="1" type="ORF">PR048_023431</name>
</gene>
<keyword evidence="2" id="KW-1185">Reference proteome</keyword>
<sequence length="167" mass="18821">MDSCGWTGIVENCGISTAAAAEAVLKVKSPYPLLTLAAYFIKDLEELSNSVPKVHREFCNGNFVIHNTPRRFSVLPVDQAYEQNNVITKGSGGAIGLTEDPTSLRRWSLAGPEVWRMLNEFMLPESGEGDYIPHHEQYRAFQKMFREETCALKESFLEYRNPFLANS</sequence>